<dbReference type="OMA" id="EDAHEGA"/>
<protein>
    <submittedName>
        <fullName evidence="2">Uncharacterized protein</fullName>
    </submittedName>
</protein>
<dbReference type="VEuPathDB" id="ToxoDB:EMWEY_00038830"/>
<accession>U6MFI0</accession>
<feature type="compositionally biased region" description="Basic and acidic residues" evidence="1">
    <location>
        <begin position="43"/>
        <end position="60"/>
    </location>
</feature>
<dbReference type="Proteomes" id="UP000030763">
    <property type="component" value="Unassembled WGS sequence"/>
</dbReference>
<reference evidence="2" key="2">
    <citation type="submission" date="2013-10" db="EMBL/GenBank/DDBJ databases">
        <authorList>
            <person name="Aslett M."/>
        </authorList>
    </citation>
    <scope>NUCLEOTIDE SEQUENCE [LARGE SCALE GENOMIC DNA]</scope>
    <source>
        <strain evidence="2">Weybridge</strain>
    </source>
</reference>
<keyword evidence="3" id="KW-1185">Reference proteome</keyword>
<evidence type="ECO:0000313" key="2">
    <source>
        <dbReference type="EMBL" id="CDJ61209.1"/>
    </source>
</evidence>
<feature type="compositionally biased region" description="Basic and acidic residues" evidence="1">
    <location>
        <begin position="96"/>
        <end position="115"/>
    </location>
</feature>
<dbReference type="RefSeq" id="XP_013337859.1">
    <property type="nucleotide sequence ID" value="XM_013482405.1"/>
</dbReference>
<feature type="compositionally biased region" description="Basic and acidic residues" evidence="1">
    <location>
        <begin position="67"/>
        <end position="87"/>
    </location>
</feature>
<evidence type="ECO:0000313" key="3">
    <source>
        <dbReference type="Proteomes" id="UP000030763"/>
    </source>
</evidence>
<evidence type="ECO:0000256" key="1">
    <source>
        <dbReference type="SAM" id="MobiDB-lite"/>
    </source>
</evidence>
<dbReference type="EMBL" id="HG722028">
    <property type="protein sequence ID" value="CDJ61209.1"/>
    <property type="molecule type" value="Genomic_DNA"/>
</dbReference>
<dbReference type="GeneID" id="25337869"/>
<sequence>MIALHPLNHKAYFQAKPVSVSELPKSAEDVEPSEKALQSTEDLNPHEEDMKLEEDLKLREQSSGLPSDREDAHEGASKSAEDVEPDKGALPSTKDLNPHGETLKLGEDLKLREKASTPPPDVESHEGASNSVEALKLQRRKTRSARKVEPKEKATKLAQIPNVQGKTAEFNEDLKPYEQAFREAASIFLTHWKFSQPVVRGAFARYFTPTTRKKKRPDLNPLGLFKKHIDAMTAMERPDPSDVETCREYKLNLLLLTGICGAAEESLKMLEELEDLHSRTKIPVPILGLGRSYQLPPLEEFVNQLQEDGVTFGDFVKGKLDLVPAEAAGGVVTSLVVALGNSVGLDLSRRLGPFSKVLGLFDSVALRLMHPTEEVPKALLDLFEASIRQDAILKGGLASAREKFAPFLAAQGLDVTATLHNVSPLNLLYSGKIFDTSLVFSSSRNGGVEDADDATEQLLQAGKTLWTTHGMYVRLTYYMTESERVPEQLRNRRRDFMKLSKNGKSVRETDDLQSLARFLI</sequence>
<dbReference type="OrthoDB" id="347913at2759"/>
<organism evidence="2 3">
    <name type="scientific">Eimeria maxima</name>
    <name type="common">Coccidian parasite</name>
    <dbReference type="NCBI Taxonomy" id="5804"/>
    <lineage>
        <taxon>Eukaryota</taxon>
        <taxon>Sar</taxon>
        <taxon>Alveolata</taxon>
        <taxon>Apicomplexa</taxon>
        <taxon>Conoidasida</taxon>
        <taxon>Coccidia</taxon>
        <taxon>Eucoccidiorida</taxon>
        <taxon>Eimeriorina</taxon>
        <taxon>Eimeriidae</taxon>
        <taxon>Eimeria</taxon>
    </lineage>
</organism>
<feature type="compositionally biased region" description="Basic and acidic residues" evidence="1">
    <location>
        <begin position="25"/>
        <end position="34"/>
    </location>
</feature>
<gene>
    <name evidence="2" type="ORF">EMWEY_00038830</name>
</gene>
<reference evidence="2" key="1">
    <citation type="submission" date="2013-10" db="EMBL/GenBank/DDBJ databases">
        <title>Genomic analysis of the causative agents of coccidiosis in chickens.</title>
        <authorList>
            <person name="Reid A.J."/>
            <person name="Blake D."/>
            <person name="Billington K."/>
            <person name="Browne H."/>
            <person name="Dunn M."/>
            <person name="Hung S."/>
            <person name="Kawahara F."/>
            <person name="Miranda-Saavedra D."/>
            <person name="Mourier T."/>
            <person name="Nagra H."/>
            <person name="Otto T.D."/>
            <person name="Rawlings N."/>
            <person name="Sanchez A."/>
            <person name="Sanders M."/>
            <person name="Subramaniam C."/>
            <person name="Tay Y."/>
            <person name="Dear P."/>
            <person name="Doerig C."/>
            <person name="Gruber A."/>
            <person name="Parkinson J."/>
            <person name="Shirley M."/>
            <person name="Wan K.L."/>
            <person name="Berriman M."/>
            <person name="Tomley F."/>
            <person name="Pain A."/>
        </authorList>
    </citation>
    <scope>NUCLEOTIDE SEQUENCE [LARGE SCALE GENOMIC DNA]</scope>
    <source>
        <strain evidence="2">Weybridge</strain>
    </source>
</reference>
<proteinExistence type="predicted"/>
<name>U6MFI0_EIMMA</name>
<dbReference type="AlphaFoldDB" id="U6MFI0"/>
<feature type="region of interest" description="Disordered" evidence="1">
    <location>
        <begin position="12"/>
        <end position="154"/>
    </location>
</feature>